<dbReference type="CDD" id="cd12148">
    <property type="entry name" value="fungal_TF_MHR"/>
    <property type="match status" value="1"/>
</dbReference>
<name>A0A428P1G7_9HYPO</name>
<dbReference type="PANTHER" id="PTHR47425:SF3">
    <property type="entry name" value="ZN(II)2CYS6 TRANSCRIPTION FACTOR (EUROFUNG)"/>
    <property type="match status" value="1"/>
</dbReference>
<dbReference type="EMBL" id="NKCI01000229">
    <property type="protein sequence ID" value="RSL46870.1"/>
    <property type="molecule type" value="Genomic_DNA"/>
</dbReference>
<protein>
    <recommendedName>
        <fullName evidence="4">Transcription factor</fullName>
    </recommendedName>
</protein>
<accession>A0A428P1G7</accession>
<dbReference type="AlphaFoldDB" id="A0A428P1G7"/>
<gene>
    <name evidence="2" type="ORF">CEP54_013648</name>
</gene>
<dbReference type="PANTHER" id="PTHR47425">
    <property type="entry name" value="FARB-RELATED"/>
    <property type="match status" value="1"/>
</dbReference>
<dbReference type="InterPro" id="IPR052761">
    <property type="entry name" value="Fungal_Detox/Toxin_TFs"/>
</dbReference>
<comment type="caution">
    <text evidence="2">The sequence shown here is derived from an EMBL/GenBank/DDBJ whole genome shotgun (WGS) entry which is preliminary data.</text>
</comment>
<evidence type="ECO:0008006" key="4">
    <source>
        <dbReference type="Google" id="ProtNLM"/>
    </source>
</evidence>
<feature type="region of interest" description="Disordered" evidence="1">
    <location>
        <begin position="225"/>
        <end position="253"/>
    </location>
</feature>
<dbReference type="STRING" id="1325734.A0A428P1G7"/>
<keyword evidence="3" id="KW-1185">Reference proteome</keyword>
<proteinExistence type="predicted"/>
<evidence type="ECO:0000313" key="3">
    <source>
        <dbReference type="Proteomes" id="UP000288168"/>
    </source>
</evidence>
<reference evidence="2 3" key="1">
    <citation type="submission" date="2017-06" db="EMBL/GenBank/DDBJ databases">
        <title>Comparative genomic analysis of Ambrosia Fusariam Clade fungi.</title>
        <authorList>
            <person name="Stajich J.E."/>
            <person name="Carrillo J."/>
            <person name="Kijimoto T."/>
            <person name="Eskalen A."/>
            <person name="O'Donnell K."/>
            <person name="Kasson M."/>
        </authorList>
    </citation>
    <scope>NUCLEOTIDE SEQUENCE [LARGE SCALE GENOMIC DNA]</scope>
    <source>
        <strain evidence="2 3">NRRL62584</strain>
    </source>
</reference>
<evidence type="ECO:0000313" key="2">
    <source>
        <dbReference type="EMBL" id="RSL46870.1"/>
    </source>
</evidence>
<evidence type="ECO:0000256" key="1">
    <source>
        <dbReference type="SAM" id="MobiDB-lite"/>
    </source>
</evidence>
<dbReference type="Proteomes" id="UP000288168">
    <property type="component" value="Unassembled WGS sequence"/>
</dbReference>
<organism evidence="2 3">
    <name type="scientific">Fusarium duplospermum</name>
    <dbReference type="NCBI Taxonomy" id="1325734"/>
    <lineage>
        <taxon>Eukaryota</taxon>
        <taxon>Fungi</taxon>
        <taxon>Dikarya</taxon>
        <taxon>Ascomycota</taxon>
        <taxon>Pezizomycotina</taxon>
        <taxon>Sordariomycetes</taxon>
        <taxon>Hypocreomycetidae</taxon>
        <taxon>Hypocreales</taxon>
        <taxon>Nectriaceae</taxon>
        <taxon>Fusarium</taxon>
        <taxon>Fusarium solani species complex</taxon>
    </lineage>
</organism>
<sequence length="301" mass="33985">MPFPNVEDLLGDVAEIQSSLRDAYLPQDLDRLAKYWLVLLQLSGLLGDVTTLCYQQNNSTPTLEQCEWIEAELSQHCIPDVNNGEESWLERFYYYHAQLHYQALLITFYRPCVSMTPKDLQPPAQGPWQNRMRTRLASEAASTNAILDSIVREELVGLACPMTPPLLVPAMHVHLLDCKSQNPLTRKLGFNKLEFCMEVMRELQKTYTLASVFCGIFGEAIRQLSPERPDQSDVNGSQTTIRSPDPMQNGGGGLVAGPPNAESMLISDDLLEILLNEESGYNIWESINMMEQPFDFRDEPA</sequence>
<feature type="compositionally biased region" description="Polar residues" evidence="1">
    <location>
        <begin position="232"/>
        <end position="242"/>
    </location>
</feature>
<dbReference type="OrthoDB" id="4161332at2759"/>